<reference evidence="1 2" key="1">
    <citation type="journal article" date="2013" name="Genome Biol. Evol.">
        <title>Genomes of Stigonematalean cyanobacteria (subsection V) and the evolution of oxygenic photosynthesis from prokaryotes to plastids.</title>
        <authorList>
            <person name="Dagan T."/>
            <person name="Roettger M."/>
            <person name="Stucken K."/>
            <person name="Landan G."/>
            <person name="Koch R."/>
            <person name="Major P."/>
            <person name="Gould S.B."/>
            <person name="Goremykin V.V."/>
            <person name="Rippka R."/>
            <person name="Tandeau de Marsac N."/>
            <person name="Gugger M."/>
            <person name="Lockhart P.J."/>
            <person name="Allen J.F."/>
            <person name="Brune I."/>
            <person name="Maus I."/>
            <person name="Puhler A."/>
            <person name="Martin W.F."/>
        </authorList>
    </citation>
    <scope>NUCLEOTIDE SEQUENCE [LARGE SCALE GENOMIC DNA]</scope>
    <source>
        <strain evidence="1 2">PCC 7110</strain>
    </source>
</reference>
<evidence type="ECO:0000313" key="1">
    <source>
        <dbReference type="EMBL" id="KYC37683.1"/>
    </source>
</evidence>
<proteinExistence type="predicted"/>
<comment type="caution">
    <text evidence="1">The sequence shown here is derived from an EMBL/GenBank/DDBJ whole genome shotgun (WGS) entry which is preliminary data.</text>
</comment>
<evidence type="ECO:0000313" key="2">
    <source>
        <dbReference type="Proteomes" id="UP000076925"/>
    </source>
</evidence>
<dbReference type="AlphaFoldDB" id="A0A139WZ71"/>
<organism evidence="1 2">
    <name type="scientific">Scytonema hofmannii PCC 7110</name>
    <dbReference type="NCBI Taxonomy" id="128403"/>
    <lineage>
        <taxon>Bacteria</taxon>
        <taxon>Bacillati</taxon>
        <taxon>Cyanobacteriota</taxon>
        <taxon>Cyanophyceae</taxon>
        <taxon>Nostocales</taxon>
        <taxon>Scytonemataceae</taxon>
        <taxon>Scytonema</taxon>
    </lineage>
</organism>
<dbReference type="RefSeq" id="WP_017748617.1">
    <property type="nucleotide sequence ID" value="NZ_KQ976354.1"/>
</dbReference>
<sequence>MNRIIRLNALHISSQSDVSKNYCDRSAIETDLVSEMALIHDKNIAFIETGVTLKTPIKTHNTAVESSEVALKNTENRLVRVEEFLSKSPKAFSLLATIRSIAFFTTVVVWSWTGRIEQVSQVRGKVVALGEQSQILPHHLDTIDNTVVTSARKWKPIEVVAELNGEFSTAEVEDRQQQLVTNQMQSNQVDGLINSSRLLAHTRTAIKVLENLATRASQTSAVNNKPTDIIDLRRNSRTVSKRVVSTTSSAKSIKKISQVYRS</sequence>
<protein>
    <submittedName>
        <fullName evidence="1">Uncharacterized protein</fullName>
    </submittedName>
</protein>
<accession>A0A139WZ71</accession>
<dbReference type="Proteomes" id="UP000076925">
    <property type="component" value="Unassembled WGS sequence"/>
</dbReference>
<dbReference type="STRING" id="128403.WA1_40190"/>
<dbReference type="EMBL" id="ANNX02000046">
    <property type="protein sequence ID" value="KYC37683.1"/>
    <property type="molecule type" value="Genomic_DNA"/>
</dbReference>
<dbReference type="OrthoDB" id="517700at2"/>
<name>A0A139WZ71_9CYAN</name>
<keyword evidence="2" id="KW-1185">Reference proteome</keyword>
<gene>
    <name evidence="1" type="ORF">WA1_40190</name>
</gene>